<feature type="region of interest" description="Disordered" evidence="1">
    <location>
        <begin position="209"/>
        <end position="229"/>
    </location>
</feature>
<dbReference type="Pfam" id="PF19336">
    <property type="entry name" value="DUF5921"/>
    <property type="match status" value="1"/>
</dbReference>
<name>A0ABD1KKA1_9TELE</name>
<evidence type="ECO:0000259" key="4">
    <source>
        <dbReference type="Pfam" id="PF19336"/>
    </source>
</evidence>
<dbReference type="Proteomes" id="UP001591681">
    <property type="component" value="Unassembled WGS sequence"/>
</dbReference>
<proteinExistence type="predicted"/>
<dbReference type="InterPro" id="IPR044230">
    <property type="entry name" value="GTF3C4"/>
</dbReference>
<dbReference type="InterPro" id="IPR036322">
    <property type="entry name" value="WD40_repeat_dom_sf"/>
</dbReference>
<gene>
    <name evidence="5" type="ORF">ACEWY4_003938</name>
</gene>
<feature type="domain" description="Transcription factor IIIC putative zinc-finger" evidence="3">
    <location>
        <begin position="712"/>
        <end position="762"/>
    </location>
</feature>
<evidence type="ECO:0000313" key="5">
    <source>
        <dbReference type="EMBL" id="KAL2099544.1"/>
    </source>
</evidence>
<dbReference type="InterPro" id="IPR024761">
    <property type="entry name" value="TFIIIC_delta_N"/>
</dbReference>
<feature type="domain" description="Transcription factor IIIC 90kDa subunit N-terminal" evidence="2">
    <location>
        <begin position="55"/>
        <end position="505"/>
    </location>
</feature>
<protein>
    <recommendedName>
        <fullName evidence="7">General transcription factor IIIC, polypeptide 4</fullName>
    </recommendedName>
</protein>
<dbReference type="PANTHER" id="PTHR15496">
    <property type="entry name" value="GENERAL TRANSCRIPTION FACTOR 3C POLYPEPTIDE 4 FAMILY"/>
    <property type="match status" value="1"/>
</dbReference>
<evidence type="ECO:0000256" key="1">
    <source>
        <dbReference type="SAM" id="MobiDB-lite"/>
    </source>
</evidence>
<dbReference type="Pfam" id="PF12660">
    <property type="entry name" value="zf-TFIIIC"/>
    <property type="match status" value="1"/>
</dbReference>
<dbReference type="SUPFAM" id="SSF50978">
    <property type="entry name" value="WD40 repeat-like"/>
    <property type="match status" value="1"/>
</dbReference>
<dbReference type="PANTHER" id="PTHR15496:SF2">
    <property type="entry name" value="GENERAL TRANSCRIPTION FACTOR 3C POLYPEPTIDE 4"/>
    <property type="match status" value="1"/>
</dbReference>
<accession>A0ABD1KKA1</accession>
<feature type="region of interest" description="Disordered" evidence="1">
    <location>
        <begin position="1"/>
        <end position="28"/>
    </location>
</feature>
<dbReference type="Pfam" id="PF12657">
    <property type="entry name" value="TFIIIC_delta"/>
    <property type="match status" value="1"/>
</dbReference>
<evidence type="ECO:0000313" key="6">
    <source>
        <dbReference type="Proteomes" id="UP001591681"/>
    </source>
</evidence>
<feature type="region of interest" description="Disordered" evidence="1">
    <location>
        <begin position="582"/>
        <end position="639"/>
    </location>
</feature>
<dbReference type="InterPro" id="IPR024764">
    <property type="entry name" value="TFIIIC_Znf"/>
</dbReference>
<dbReference type="AlphaFoldDB" id="A0ABD1KKA1"/>
<comment type="caution">
    <text evidence="5">The sequence shown here is derived from an EMBL/GenBank/DDBJ whole genome shotgun (WGS) entry which is preliminary data.</text>
</comment>
<sequence>MAASSPTCTPEGVGDEPTSESERETDPWAALGPIVKREPEIKLMSSISGLEPLTWSEDHRLAACTSNSISVVELVCDVNVHDQNLVLHRTIIPVPESVYELKVGPEEEVLKVKNAMASSDDLSQSQLFMIDKVMNPQTGVTRGVKYTSWSPLGCDVNGRCLLATLTLDNRLTVYSSRKRLQWTQEADLTKLYGDMLASCNYSSVSYDRSVSSSSSSSTPAPLSDPEELRRRYRMQTPVRMEWSGMCTTQQVQTNNQCQEVETVLLAVLMENGDLVVWQFRLPLLGEEAMLSCNTIQSGIAAPSVLAWWEYEHGGRRMSGLIVGSGSGPVKILPVNLRAVKGYFTLRQPVVLWPESDRIPVHQIRCVTLFHPLHKCNCSLVVAARGSYLFWCLLLITKAGLNVHHSHVTGLHTTPITSLNAGHHGGSVYTCALDGRVKKLTPVFTDAAVIFKQEEVSLPEGVAGRRLHSISVSPYGAYMAMATTEGMTNGLHPTERHYQVQFVTLKTPEDAATELLESGVQNLFRQADLLDLLRWKVLRDKRIPPLILDELDEKVHSSSTTYLWRLKLFLCRVFYQSLQKSPADSRWKPSHEESKAPMLAEDGRERGEDRNGEGAEESQAQGEGEGEGEEQREEAKAAEEDRVNEVLAWMEVVEMHLTREHMKRVLGEVYLHTWITENTSIPTRGVCDFLASDNSCEDRAAKVLIGHVCKKMNKQTFPEYCSLCKDVLPFNDRRQAVCPKGHLWLRCMLSYQACQTVSYRRCLLQDSIARLPGPQDPDWIKRILQGPCVFCDSPLL</sequence>
<feature type="compositionally biased region" description="Basic and acidic residues" evidence="1">
    <location>
        <begin position="582"/>
        <end position="612"/>
    </location>
</feature>
<reference evidence="5 6" key="1">
    <citation type="submission" date="2024-09" db="EMBL/GenBank/DDBJ databases">
        <title>A chromosome-level genome assembly of Gray's grenadier anchovy, Coilia grayii.</title>
        <authorList>
            <person name="Fu Z."/>
        </authorList>
    </citation>
    <scope>NUCLEOTIDE SEQUENCE [LARGE SCALE GENOMIC DNA]</scope>
    <source>
        <strain evidence="5">G4</strain>
        <tissue evidence="5">Muscle</tissue>
    </source>
</reference>
<evidence type="ECO:0008006" key="7">
    <source>
        <dbReference type="Google" id="ProtNLM"/>
    </source>
</evidence>
<organism evidence="5 6">
    <name type="scientific">Coilia grayii</name>
    <name type="common">Gray's grenadier anchovy</name>
    <dbReference type="NCBI Taxonomy" id="363190"/>
    <lineage>
        <taxon>Eukaryota</taxon>
        <taxon>Metazoa</taxon>
        <taxon>Chordata</taxon>
        <taxon>Craniata</taxon>
        <taxon>Vertebrata</taxon>
        <taxon>Euteleostomi</taxon>
        <taxon>Actinopterygii</taxon>
        <taxon>Neopterygii</taxon>
        <taxon>Teleostei</taxon>
        <taxon>Clupei</taxon>
        <taxon>Clupeiformes</taxon>
        <taxon>Clupeoidei</taxon>
        <taxon>Engraulidae</taxon>
        <taxon>Coilinae</taxon>
        <taxon>Coilia</taxon>
    </lineage>
</organism>
<feature type="domain" description="DUF5921" evidence="4">
    <location>
        <begin position="506"/>
        <end position="582"/>
    </location>
</feature>
<evidence type="ECO:0000259" key="3">
    <source>
        <dbReference type="Pfam" id="PF12660"/>
    </source>
</evidence>
<keyword evidence="6" id="KW-1185">Reference proteome</keyword>
<dbReference type="InterPro" id="IPR045803">
    <property type="entry name" value="DUF5921"/>
</dbReference>
<evidence type="ECO:0000259" key="2">
    <source>
        <dbReference type="Pfam" id="PF12657"/>
    </source>
</evidence>
<dbReference type="EMBL" id="JBHFQA010000004">
    <property type="protein sequence ID" value="KAL2099544.1"/>
    <property type="molecule type" value="Genomic_DNA"/>
</dbReference>